<evidence type="ECO:0000256" key="2">
    <source>
        <dbReference type="ARBA" id="ARBA00022448"/>
    </source>
</evidence>
<organism evidence="11 12">
    <name type="scientific">Richelia intracellularis HH01</name>
    <dbReference type="NCBI Taxonomy" id="1165094"/>
    <lineage>
        <taxon>Bacteria</taxon>
        <taxon>Bacillati</taxon>
        <taxon>Cyanobacteriota</taxon>
        <taxon>Cyanophyceae</taxon>
        <taxon>Nostocales</taxon>
        <taxon>Nostocaceae</taxon>
        <taxon>Richelia</taxon>
    </lineage>
</organism>
<evidence type="ECO:0000256" key="3">
    <source>
        <dbReference type="ARBA" id="ARBA00022475"/>
    </source>
</evidence>
<dbReference type="InterPro" id="IPR007387">
    <property type="entry name" value="TRAP_DctQ"/>
</dbReference>
<comment type="subcellular location">
    <subcellularLocation>
        <location evidence="1">Cell inner membrane</location>
        <topology evidence="1">Multi-pass membrane protein</topology>
    </subcellularLocation>
</comment>
<keyword evidence="3" id="KW-1003">Cell membrane</keyword>
<evidence type="ECO:0000256" key="9">
    <source>
        <dbReference type="SAM" id="Phobius"/>
    </source>
</evidence>
<evidence type="ECO:0000313" key="11">
    <source>
        <dbReference type="EMBL" id="CCH67681.1"/>
    </source>
</evidence>
<name>M1X5X6_9NOST</name>
<reference evidence="11 12" key="1">
    <citation type="submission" date="2012-05" db="EMBL/GenBank/DDBJ databases">
        <authorList>
            <person name="Hilton J."/>
        </authorList>
    </citation>
    <scope>NUCLEOTIDE SEQUENCE [LARGE SCALE GENOMIC DNA]</scope>
    <source>
        <strain evidence="11 12">HH01</strain>
    </source>
</reference>
<feature type="transmembrane region" description="Helical" evidence="9">
    <location>
        <begin position="141"/>
        <end position="159"/>
    </location>
</feature>
<evidence type="ECO:0000259" key="10">
    <source>
        <dbReference type="Pfam" id="PF04290"/>
    </source>
</evidence>
<evidence type="ECO:0000256" key="1">
    <source>
        <dbReference type="ARBA" id="ARBA00004429"/>
    </source>
</evidence>
<feature type="domain" description="Tripartite ATP-independent periplasmic transporters DctQ component" evidence="10">
    <location>
        <begin position="29"/>
        <end position="164"/>
    </location>
</feature>
<proteinExistence type="inferred from homology"/>
<keyword evidence="5 9" id="KW-0812">Transmembrane</keyword>
<keyword evidence="7 9" id="KW-0472">Membrane</keyword>
<dbReference type="InterPro" id="IPR055348">
    <property type="entry name" value="DctQ"/>
</dbReference>
<dbReference type="PANTHER" id="PTHR35011:SF4">
    <property type="entry name" value="SLL1102 PROTEIN"/>
    <property type="match status" value="1"/>
</dbReference>
<keyword evidence="2" id="KW-0813">Transport</keyword>
<dbReference type="GO" id="GO:0005886">
    <property type="term" value="C:plasma membrane"/>
    <property type="evidence" value="ECO:0007669"/>
    <property type="project" value="UniProtKB-SubCell"/>
</dbReference>
<feature type="transmembrane region" description="Helical" evidence="9">
    <location>
        <begin position="96"/>
        <end position="121"/>
    </location>
</feature>
<dbReference type="EMBL" id="CAIY01000053">
    <property type="protein sequence ID" value="CCH67681.1"/>
    <property type="molecule type" value="Genomic_DNA"/>
</dbReference>
<comment type="similarity">
    <text evidence="8">Belongs to the TRAP transporter small permease family.</text>
</comment>
<dbReference type="RefSeq" id="WP_008234545.1">
    <property type="nucleotide sequence ID" value="NZ_CAIY01000053.1"/>
</dbReference>
<keyword evidence="4" id="KW-0997">Cell inner membrane</keyword>
<evidence type="ECO:0000256" key="5">
    <source>
        <dbReference type="ARBA" id="ARBA00022692"/>
    </source>
</evidence>
<evidence type="ECO:0000256" key="7">
    <source>
        <dbReference type="ARBA" id="ARBA00023136"/>
    </source>
</evidence>
<dbReference type="OrthoDB" id="9794346at2"/>
<evidence type="ECO:0000256" key="4">
    <source>
        <dbReference type="ARBA" id="ARBA00022519"/>
    </source>
</evidence>
<dbReference type="Proteomes" id="UP000053051">
    <property type="component" value="Unassembled WGS sequence"/>
</dbReference>
<dbReference type="AlphaFoldDB" id="M1X5X6"/>
<evidence type="ECO:0000256" key="6">
    <source>
        <dbReference type="ARBA" id="ARBA00022989"/>
    </source>
</evidence>
<gene>
    <name evidence="11" type="ORF">RINTHH_15260</name>
</gene>
<sequence>MKKLLRVSRFIDICNECIGKSTGWLVLVMVIISALNVVGRYLGRVFGQELSSNAYIETQWYLFDLVFLLGSAYVLKNDQHVRVDILYSKYSPKRKALINLLGSVLFLIPFCTLIIIFSWGTILDSWMDQEISPDPGGLPRYPIKTLIPIAFVLLIFQGVSEAIKSMAILTDRLASQEENHDTSS</sequence>
<protein>
    <recommendedName>
        <fullName evidence="10">Tripartite ATP-independent periplasmic transporters DctQ component domain-containing protein</fullName>
    </recommendedName>
</protein>
<dbReference type="PANTHER" id="PTHR35011">
    <property type="entry name" value="2,3-DIKETO-L-GULONATE TRAP TRANSPORTER SMALL PERMEASE PROTEIN YIAM"/>
    <property type="match status" value="1"/>
</dbReference>
<keyword evidence="12" id="KW-1185">Reference proteome</keyword>
<feature type="transmembrane region" description="Helical" evidence="9">
    <location>
        <begin position="21"/>
        <end position="38"/>
    </location>
</feature>
<reference evidence="12" key="2">
    <citation type="submission" date="2016-01" db="EMBL/GenBank/DDBJ databases">
        <title>Diatom-associated endosymboitic cyanobacterium lacks core nitrogen metabolism enzymes.</title>
        <authorList>
            <person name="Hilton J.A."/>
            <person name="Foster R.A."/>
            <person name="Tripp H.J."/>
            <person name="Carter B.J."/>
            <person name="Zehr J.P."/>
            <person name="Villareal T.A."/>
        </authorList>
    </citation>
    <scope>NUCLEOTIDE SEQUENCE [LARGE SCALE GENOMIC DNA]</scope>
    <source>
        <strain evidence="12">HH01</strain>
    </source>
</reference>
<accession>M1X5X6</accession>
<evidence type="ECO:0000313" key="12">
    <source>
        <dbReference type="Proteomes" id="UP000053051"/>
    </source>
</evidence>
<dbReference type="Pfam" id="PF04290">
    <property type="entry name" value="DctQ"/>
    <property type="match status" value="1"/>
</dbReference>
<comment type="caution">
    <text evidence="11">The sequence shown here is derived from an EMBL/GenBank/DDBJ whole genome shotgun (WGS) entry which is preliminary data.</text>
</comment>
<dbReference type="STRING" id="1165094.RINTHH_15260"/>
<feature type="transmembrane region" description="Helical" evidence="9">
    <location>
        <begin position="58"/>
        <end position="75"/>
    </location>
</feature>
<evidence type="ECO:0000256" key="8">
    <source>
        <dbReference type="ARBA" id="ARBA00038436"/>
    </source>
</evidence>
<keyword evidence="6 9" id="KW-1133">Transmembrane helix</keyword>